<evidence type="ECO:0000313" key="3">
    <source>
        <dbReference type="Proteomes" id="UP001054945"/>
    </source>
</evidence>
<organism evidence="2 3">
    <name type="scientific">Caerostris extrusa</name>
    <name type="common">Bark spider</name>
    <name type="synonym">Caerostris bankana</name>
    <dbReference type="NCBI Taxonomy" id="172846"/>
    <lineage>
        <taxon>Eukaryota</taxon>
        <taxon>Metazoa</taxon>
        <taxon>Ecdysozoa</taxon>
        <taxon>Arthropoda</taxon>
        <taxon>Chelicerata</taxon>
        <taxon>Arachnida</taxon>
        <taxon>Araneae</taxon>
        <taxon>Araneomorphae</taxon>
        <taxon>Entelegynae</taxon>
        <taxon>Araneoidea</taxon>
        <taxon>Araneidae</taxon>
        <taxon>Caerostris</taxon>
    </lineage>
</organism>
<keyword evidence="3" id="KW-1185">Reference proteome</keyword>
<reference evidence="2 3" key="1">
    <citation type="submission" date="2021-06" db="EMBL/GenBank/DDBJ databases">
        <title>Caerostris extrusa draft genome.</title>
        <authorList>
            <person name="Kono N."/>
            <person name="Arakawa K."/>
        </authorList>
    </citation>
    <scope>NUCLEOTIDE SEQUENCE [LARGE SCALE GENOMIC DNA]</scope>
</reference>
<evidence type="ECO:0000256" key="1">
    <source>
        <dbReference type="SAM" id="SignalP"/>
    </source>
</evidence>
<feature type="signal peptide" evidence="1">
    <location>
        <begin position="1"/>
        <end position="22"/>
    </location>
</feature>
<accession>A0AAV4SPK6</accession>
<dbReference type="AlphaFoldDB" id="A0AAV4SPK6"/>
<gene>
    <name evidence="2" type="ORF">CEXT_491941</name>
</gene>
<evidence type="ECO:0008006" key="4">
    <source>
        <dbReference type="Google" id="ProtNLM"/>
    </source>
</evidence>
<comment type="caution">
    <text evidence="2">The sequence shown here is derived from an EMBL/GenBank/DDBJ whole genome shotgun (WGS) entry which is preliminary data.</text>
</comment>
<dbReference type="Proteomes" id="UP001054945">
    <property type="component" value="Unassembled WGS sequence"/>
</dbReference>
<evidence type="ECO:0000313" key="2">
    <source>
        <dbReference type="EMBL" id="GIY35191.1"/>
    </source>
</evidence>
<feature type="chain" id="PRO_5043652158" description="Secreted protein" evidence="1">
    <location>
        <begin position="23"/>
        <end position="86"/>
    </location>
</feature>
<name>A0AAV4SPK6_CAEEX</name>
<proteinExistence type="predicted"/>
<sequence length="86" mass="10170">MSSLWTLEIATLLGMSWRYVCLSKPPHTQKLFPLYEFLSRMLYDVLNEENSYPMICRHTDILECLLQTLSLVVLYEWHANSWSPCV</sequence>
<keyword evidence="1" id="KW-0732">Signal</keyword>
<dbReference type="EMBL" id="BPLR01009872">
    <property type="protein sequence ID" value="GIY35191.1"/>
    <property type="molecule type" value="Genomic_DNA"/>
</dbReference>
<protein>
    <recommendedName>
        <fullName evidence="4">Secreted protein</fullName>
    </recommendedName>
</protein>